<dbReference type="GO" id="GO:0042765">
    <property type="term" value="C:GPI-anchor transamidase complex"/>
    <property type="evidence" value="ECO:0007669"/>
    <property type="project" value="InterPro"/>
</dbReference>
<sequence>LVYTEIARDSEKLAQQYYQEFLHERENHKGTPIPWIIAKMKQIGLETHLHNYTLNYPFSGGKVFTGTNVYGILRAPRIGSTEGIVFSTPFRSKESMEADISASIPILLSFAESAVRKNYWAKDFIFLITDNEQLGIQAWLEAYHLGGLQRNKGILNSGNLPARSGSLQAALNLEIQGMDLDYINVKVEDYFNLVQRITSKERIASGYKQTAYKQKSSVYSSVKDNLKHIISMIFTQANCVPTGNHGLFHQYRIEALTLEGIKATSTHQRVGTLSVLKSLEGISRSLNNLLEKFHQSFFFYILIHNDRFISIGDYMPCAILFVSVFFIKSFFQWYDLNRTVDKWNDDIWDKKVQGDLIEIKYRKPIILFGTTLLLGFLLKIICRGGGEY</sequence>
<name>T1GEL9_MEGSC</name>
<dbReference type="AlphaFoldDB" id="T1GEL9"/>
<keyword evidence="1" id="KW-1133">Transmembrane helix</keyword>
<reference evidence="3" key="1">
    <citation type="submission" date="2013-02" db="EMBL/GenBank/DDBJ databases">
        <authorList>
            <person name="Hughes D."/>
        </authorList>
    </citation>
    <scope>NUCLEOTIDE SEQUENCE</scope>
    <source>
        <strain>Durham</strain>
        <strain evidence="3">NC isolate 2 -- Noor lab</strain>
    </source>
</reference>
<dbReference type="PANTHER" id="PTHR13304">
    <property type="entry name" value="GLYCOSYLPHOSPHATIDYLINOSITOL ANCHOR ATTACHMENT 1 PROTEIN"/>
    <property type="match status" value="1"/>
</dbReference>
<keyword evidence="1" id="KW-0812">Transmembrane</keyword>
<dbReference type="InterPro" id="IPR007246">
    <property type="entry name" value="Gaa1"/>
</dbReference>
<keyword evidence="3" id="KW-1185">Reference proteome</keyword>
<dbReference type="EnsemblMetazoa" id="MESCA001787-RA">
    <property type="protein sequence ID" value="MESCA001787-PA"/>
    <property type="gene ID" value="MESCA001787"/>
</dbReference>
<dbReference type="PIRSF" id="PIRSF036762">
    <property type="entry name" value="GAA1"/>
    <property type="match status" value="1"/>
</dbReference>
<dbReference type="Pfam" id="PF04114">
    <property type="entry name" value="Gaa1"/>
    <property type="match status" value="1"/>
</dbReference>
<dbReference type="STRING" id="36166.T1GEL9"/>
<dbReference type="GO" id="GO:0016255">
    <property type="term" value="P:attachment of GPI anchor to protein"/>
    <property type="evidence" value="ECO:0007669"/>
    <property type="project" value="TreeGrafter"/>
</dbReference>
<accession>T1GEL9</accession>
<dbReference type="HOGENOM" id="CLU_007442_5_1_1"/>
<dbReference type="EMBL" id="CAQQ02125594">
    <property type="status" value="NOT_ANNOTATED_CDS"/>
    <property type="molecule type" value="Genomic_DNA"/>
</dbReference>
<evidence type="ECO:0000313" key="3">
    <source>
        <dbReference type="Proteomes" id="UP000015102"/>
    </source>
</evidence>
<feature type="transmembrane region" description="Helical" evidence="1">
    <location>
        <begin position="314"/>
        <end position="334"/>
    </location>
</feature>
<organism evidence="2 3">
    <name type="scientific">Megaselia scalaris</name>
    <name type="common">Humpbacked fly</name>
    <name type="synonym">Phora scalaris</name>
    <dbReference type="NCBI Taxonomy" id="36166"/>
    <lineage>
        <taxon>Eukaryota</taxon>
        <taxon>Metazoa</taxon>
        <taxon>Ecdysozoa</taxon>
        <taxon>Arthropoda</taxon>
        <taxon>Hexapoda</taxon>
        <taxon>Insecta</taxon>
        <taxon>Pterygota</taxon>
        <taxon>Neoptera</taxon>
        <taxon>Endopterygota</taxon>
        <taxon>Diptera</taxon>
        <taxon>Brachycera</taxon>
        <taxon>Muscomorpha</taxon>
        <taxon>Platypezoidea</taxon>
        <taxon>Phoridae</taxon>
        <taxon>Megaseliini</taxon>
        <taxon>Megaselia</taxon>
    </lineage>
</organism>
<dbReference type="PANTHER" id="PTHR13304:SF0">
    <property type="entry name" value="GLYCOSYLPHOSPHATIDYLINOSITOL ANCHOR ATTACHMENT 1 PROTEIN"/>
    <property type="match status" value="1"/>
</dbReference>
<evidence type="ECO:0008006" key="4">
    <source>
        <dbReference type="Google" id="ProtNLM"/>
    </source>
</evidence>
<dbReference type="OMA" id="NIEYNMV"/>
<evidence type="ECO:0000313" key="2">
    <source>
        <dbReference type="EnsemblMetazoa" id="MESCA001787-PA"/>
    </source>
</evidence>
<feature type="transmembrane region" description="Helical" evidence="1">
    <location>
        <begin position="365"/>
        <end position="382"/>
    </location>
</feature>
<reference evidence="2" key="2">
    <citation type="submission" date="2015-06" db="UniProtKB">
        <authorList>
            <consortium name="EnsemblMetazoa"/>
        </authorList>
    </citation>
    <scope>IDENTIFICATION</scope>
</reference>
<keyword evidence="1" id="KW-0472">Membrane</keyword>
<dbReference type="Proteomes" id="UP000015102">
    <property type="component" value="Unassembled WGS sequence"/>
</dbReference>
<evidence type="ECO:0000256" key="1">
    <source>
        <dbReference type="SAM" id="Phobius"/>
    </source>
</evidence>
<proteinExistence type="predicted"/>
<protein>
    <recommendedName>
        <fullName evidence="4">Glycosylphosphatidylinositol anchor attachment 1 protein</fullName>
    </recommendedName>
</protein>